<organism evidence="2 3">
    <name type="scientific">Coniophora puteana (strain RWD-64-598)</name>
    <name type="common">Brown rot fungus</name>
    <dbReference type="NCBI Taxonomy" id="741705"/>
    <lineage>
        <taxon>Eukaryota</taxon>
        <taxon>Fungi</taxon>
        <taxon>Dikarya</taxon>
        <taxon>Basidiomycota</taxon>
        <taxon>Agaricomycotina</taxon>
        <taxon>Agaricomycetes</taxon>
        <taxon>Agaricomycetidae</taxon>
        <taxon>Boletales</taxon>
        <taxon>Coniophorineae</taxon>
        <taxon>Coniophoraceae</taxon>
        <taxon>Coniophora</taxon>
    </lineage>
</organism>
<gene>
    <name evidence="2" type="ORF">CONPUDRAFT_35897</name>
</gene>
<feature type="non-terminal residue" evidence="2">
    <location>
        <position position="1"/>
    </location>
</feature>
<name>A0A5M3M7R6_CONPW</name>
<dbReference type="RefSeq" id="XP_007774442.1">
    <property type="nucleotide sequence ID" value="XM_007776252.1"/>
</dbReference>
<accession>A0A5M3M7R6</accession>
<dbReference type="EMBL" id="JH711589">
    <property type="protein sequence ID" value="EIW75268.1"/>
    <property type="molecule type" value="Genomic_DNA"/>
</dbReference>
<dbReference type="OrthoDB" id="3366231at2759"/>
<protein>
    <recommendedName>
        <fullName evidence="1">Helitron helicase-like domain-containing protein</fullName>
    </recommendedName>
</protein>
<evidence type="ECO:0000313" key="3">
    <source>
        <dbReference type="Proteomes" id="UP000053558"/>
    </source>
</evidence>
<dbReference type="Pfam" id="PF14214">
    <property type="entry name" value="Helitron_like_N"/>
    <property type="match status" value="1"/>
</dbReference>
<sequence>RLSYIRHHQQRVLEEDAALMGEDTVADTDNIYLPASFLGSRAWSSNQIADSLAVAGALGNPTFFITMTCNSCWPEIQDRLRPGQTYVDIPLVVVRVFKRKLACLLQCLRSLFPNVGRPVYIIHSIEFQKRGLPHAHILVRYDTDCVL</sequence>
<feature type="domain" description="Helitron helicase-like" evidence="1">
    <location>
        <begin position="2"/>
        <end position="139"/>
    </location>
</feature>
<dbReference type="Proteomes" id="UP000053558">
    <property type="component" value="Unassembled WGS sequence"/>
</dbReference>
<comment type="caution">
    <text evidence="2">The sequence shown here is derived from an EMBL/GenBank/DDBJ whole genome shotgun (WGS) entry which is preliminary data.</text>
</comment>
<dbReference type="OMA" id="REECTID"/>
<keyword evidence="3" id="KW-1185">Reference proteome</keyword>
<feature type="non-terminal residue" evidence="2">
    <location>
        <position position="147"/>
    </location>
</feature>
<reference evidence="3" key="1">
    <citation type="journal article" date="2012" name="Science">
        <title>The Paleozoic origin of enzymatic lignin decomposition reconstructed from 31 fungal genomes.</title>
        <authorList>
            <person name="Floudas D."/>
            <person name="Binder M."/>
            <person name="Riley R."/>
            <person name="Barry K."/>
            <person name="Blanchette R.A."/>
            <person name="Henrissat B."/>
            <person name="Martinez A.T."/>
            <person name="Otillar R."/>
            <person name="Spatafora J.W."/>
            <person name="Yadav J.S."/>
            <person name="Aerts A."/>
            <person name="Benoit I."/>
            <person name="Boyd A."/>
            <person name="Carlson A."/>
            <person name="Copeland A."/>
            <person name="Coutinho P.M."/>
            <person name="de Vries R.P."/>
            <person name="Ferreira P."/>
            <person name="Findley K."/>
            <person name="Foster B."/>
            <person name="Gaskell J."/>
            <person name="Glotzer D."/>
            <person name="Gorecki P."/>
            <person name="Heitman J."/>
            <person name="Hesse C."/>
            <person name="Hori C."/>
            <person name="Igarashi K."/>
            <person name="Jurgens J.A."/>
            <person name="Kallen N."/>
            <person name="Kersten P."/>
            <person name="Kohler A."/>
            <person name="Kuees U."/>
            <person name="Kumar T.K.A."/>
            <person name="Kuo A."/>
            <person name="LaButti K."/>
            <person name="Larrondo L.F."/>
            <person name="Lindquist E."/>
            <person name="Ling A."/>
            <person name="Lombard V."/>
            <person name="Lucas S."/>
            <person name="Lundell T."/>
            <person name="Martin R."/>
            <person name="McLaughlin D.J."/>
            <person name="Morgenstern I."/>
            <person name="Morin E."/>
            <person name="Murat C."/>
            <person name="Nagy L.G."/>
            <person name="Nolan M."/>
            <person name="Ohm R.A."/>
            <person name="Patyshakuliyeva A."/>
            <person name="Rokas A."/>
            <person name="Ruiz-Duenas F.J."/>
            <person name="Sabat G."/>
            <person name="Salamov A."/>
            <person name="Samejima M."/>
            <person name="Schmutz J."/>
            <person name="Slot J.C."/>
            <person name="St John F."/>
            <person name="Stenlid J."/>
            <person name="Sun H."/>
            <person name="Sun S."/>
            <person name="Syed K."/>
            <person name="Tsang A."/>
            <person name="Wiebenga A."/>
            <person name="Young D."/>
            <person name="Pisabarro A."/>
            <person name="Eastwood D.C."/>
            <person name="Martin F."/>
            <person name="Cullen D."/>
            <person name="Grigoriev I.V."/>
            <person name="Hibbett D.S."/>
        </authorList>
    </citation>
    <scope>NUCLEOTIDE SEQUENCE [LARGE SCALE GENOMIC DNA]</scope>
    <source>
        <strain evidence="3">RWD-64-598 SS2</strain>
    </source>
</reference>
<evidence type="ECO:0000259" key="1">
    <source>
        <dbReference type="Pfam" id="PF14214"/>
    </source>
</evidence>
<dbReference type="KEGG" id="cput:CONPUDRAFT_35897"/>
<evidence type="ECO:0000313" key="2">
    <source>
        <dbReference type="EMBL" id="EIW75268.1"/>
    </source>
</evidence>
<dbReference type="GeneID" id="19206801"/>
<dbReference type="AlphaFoldDB" id="A0A5M3M7R6"/>
<dbReference type="InterPro" id="IPR025476">
    <property type="entry name" value="Helitron_helicase-like"/>
</dbReference>
<proteinExistence type="predicted"/>